<organism evidence="1 2">
    <name type="scientific">Trichonephila clavipes</name>
    <name type="common">Golden silk orbweaver</name>
    <name type="synonym">Nephila clavipes</name>
    <dbReference type="NCBI Taxonomy" id="2585209"/>
    <lineage>
        <taxon>Eukaryota</taxon>
        <taxon>Metazoa</taxon>
        <taxon>Ecdysozoa</taxon>
        <taxon>Arthropoda</taxon>
        <taxon>Chelicerata</taxon>
        <taxon>Arachnida</taxon>
        <taxon>Araneae</taxon>
        <taxon>Araneomorphae</taxon>
        <taxon>Entelegynae</taxon>
        <taxon>Araneoidea</taxon>
        <taxon>Nephilidae</taxon>
        <taxon>Trichonephila</taxon>
    </lineage>
</organism>
<sequence>MLKLYYSLPPFAPYVIMGDSMRTWRNRGGKAVGHLMTKIIWRRHFGRSQILRVMNQPSESLESRDLSTSVTFNDTSGCISGSFCCAYINDASPVRRGVWIKPASNEDCFD</sequence>
<reference evidence="1" key="1">
    <citation type="submission" date="2020-08" db="EMBL/GenBank/DDBJ databases">
        <title>Multicomponent nature underlies the extraordinary mechanical properties of spider dragline silk.</title>
        <authorList>
            <person name="Kono N."/>
            <person name="Nakamura H."/>
            <person name="Mori M."/>
            <person name="Yoshida Y."/>
            <person name="Ohtoshi R."/>
            <person name="Malay A.D."/>
            <person name="Moran D.A.P."/>
            <person name="Tomita M."/>
            <person name="Numata K."/>
            <person name="Arakawa K."/>
        </authorList>
    </citation>
    <scope>NUCLEOTIDE SEQUENCE</scope>
</reference>
<keyword evidence="2" id="KW-1185">Reference proteome</keyword>
<evidence type="ECO:0000313" key="1">
    <source>
        <dbReference type="EMBL" id="GFY06718.1"/>
    </source>
</evidence>
<comment type="caution">
    <text evidence="1">The sequence shown here is derived from an EMBL/GenBank/DDBJ whole genome shotgun (WGS) entry which is preliminary data.</text>
</comment>
<accession>A0A8X6S8E9</accession>
<dbReference type="EMBL" id="BMAU01021262">
    <property type="protein sequence ID" value="GFY06718.1"/>
    <property type="molecule type" value="Genomic_DNA"/>
</dbReference>
<protein>
    <submittedName>
        <fullName evidence="1">Uncharacterized protein</fullName>
    </submittedName>
</protein>
<dbReference type="AlphaFoldDB" id="A0A8X6S8E9"/>
<name>A0A8X6S8E9_TRICX</name>
<proteinExistence type="predicted"/>
<gene>
    <name evidence="1" type="ORF">TNCV_5083601</name>
</gene>
<evidence type="ECO:0000313" key="2">
    <source>
        <dbReference type="Proteomes" id="UP000887159"/>
    </source>
</evidence>
<dbReference type="Proteomes" id="UP000887159">
    <property type="component" value="Unassembled WGS sequence"/>
</dbReference>